<reference evidence="1 2" key="1">
    <citation type="journal article" date="2016" name="Nat. Commun.">
        <title>Thousands of microbial genomes shed light on interconnected biogeochemical processes in an aquifer system.</title>
        <authorList>
            <person name="Anantharaman K."/>
            <person name="Brown C.T."/>
            <person name="Hug L.A."/>
            <person name="Sharon I."/>
            <person name="Castelle C.J."/>
            <person name="Probst A.J."/>
            <person name="Thomas B.C."/>
            <person name="Singh A."/>
            <person name="Wilkins M.J."/>
            <person name="Karaoz U."/>
            <person name="Brodie E.L."/>
            <person name="Williams K.H."/>
            <person name="Hubbard S.S."/>
            <person name="Banfield J.F."/>
        </authorList>
    </citation>
    <scope>NUCLEOTIDE SEQUENCE [LARGE SCALE GENOMIC DNA]</scope>
</reference>
<proteinExistence type="predicted"/>
<dbReference type="AlphaFoldDB" id="A0A1G2KWZ1"/>
<protein>
    <submittedName>
        <fullName evidence="1">Uncharacterized protein</fullName>
    </submittedName>
</protein>
<dbReference type="EMBL" id="MHQL01000005">
    <property type="protein sequence ID" value="OHA03927.1"/>
    <property type="molecule type" value="Genomic_DNA"/>
</dbReference>
<organism evidence="1 2">
    <name type="scientific">Candidatus Sungbacteria bacterium RIFCSPHIGHO2_02_FULL_51_29</name>
    <dbReference type="NCBI Taxonomy" id="1802273"/>
    <lineage>
        <taxon>Bacteria</taxon>
        <taxon>Candidatus Sungiibacteriota</taxon>
    </lineage>
</organism>
<sequence length="69" mass="7889">MFNKGVTNENIKQFIASYGFTGHCLNPLGEWEGKTLVFWVKVPDGEESQWVTEFKKRGVVKDATPNRPM</sequence>
<evidence type="ECO:0000313" key="1">
    <source>
        <dbReference type="EMBL" id="OHA03927.1"/>
    </source>
</evidence>
<dbReference type="Proteomes" id="UP000177811">
    <property type="component" value="Unassembled WGS sequence"/>
</dbReference>
<comment type="caution">
    <text evidence="1">The sequence shown here is derived from an EMBL/GenBank/DDBJ whole genome shotgun (WGS) entry which is preliminary data.</text>
</comment>
<evidence type="ECO:0000313" key="2">
    <source>
        <dbReference type="Proteomes" id="UP000177811"/>
    </source>
</evidence>
<gene>
    <name evidence="1" type="ORF">A3C16_03890</name>
</gene>
<accession>A0A1G2KWZ1</accession>
<name>A0A1G2KWZ1_9BACT</name>